<dbReference type="eggNOG" id="COG1335">
    <property type="taxonomic scope" value="Bacteria"/>
</dbReference>
<dbReference type="EMBL" id="CP007139">
    <property type="protein sequence ID" value="AIE84961.1"/>
    <property type="molecule type" value="Genomic_DNA"/>
</dbReference>
<feature type="domain" description="Isochorismatase-like" evidence="1">
    <location>
        <begin position="14"/>
        <end position="163"/>
    </location>
</feature>
<evidence type="ECO:0000259" key="1">
    <source>
        <dbReference type="Pfam" id="PF00857"/>
    </source>
</evidence>
<dbReference type="HOGENOM" id="CLU_066901_0_1_0"/>
<evidence type="ECO:0000313" key="3">
    <source>
        <dbReference type="Proteomes" id="UP000027982"/>
    </source>
</evidence>
<organism evidence="2 3">
    <name type="scientific">Fimbriimonas ginsengisoli Gsoil 348</name>
    <dbReference type="NCBI Taxonomy" id="661478"/>
    <lineage>
        <taxon>Bacteria</taxon>
        <taxon>Bacillati</taxon>
        <taxon>Armatimonadota</taxon>
        <taxon>Fimbriimonadia</taxon>
        <taxon>Fimbriimonadales</taxon>
        <taxon>Fimbriimonadaceae</taxon>
        <taxon>Fimbriimonas</taxon>
    </lineage>
</organism>
<gene>
    <name evidence="2" type="ORF">OP10G_1593</name>
</gene>
<proteinExistence type="predicted"/>
<sequence length="189" mass="20480">MQEMPRITLKPTQSALIVIDVQPVLMPSIHQGDVLTERIRFLARIARLLEVPVFATEQNPSRMGSTVDAICELVADPAPFSKMAFSGGGCAPFMDALKASGRGQVVLVGVETHICVSQTAQGLLDAGYEVVVCPDGVSARSLERHKLGMERIRDAGVVPAHTEAVAYEWLGTAEHPRFREALSIVKQHP</sequence>
<dbReference type="KEGG" id="fgi:OP10G_1593"/>
<dbReference type="InterPro" id="IPR050993">
    <property type="entry name" value="Isochorismatase_domain"/>
</dbReference>
<reference evidence="2 3" key="1">
    <citation type="journal article" date="2014" name="PLoS ONE">
        <title>The first complete genome sequence of the class fimbriimonadia in the phylum armatimonadetes.</title>
        <authorList>
            <person name="Hu Z.Y."/>
            <person name="Wang Y.Z."/>
            <person name="Im W.T."/>
            <person name="Wang S.Y."/>
            <person name="Zhao G.P."/>
            <person name="Zheng H.J."/>
            <person name="Quan Z.X."/>
        </authorList>
    </citation>
    <scope>NUCLEOTIDE SEQUENCE [LARGE SCALE GENOMIC DNA]</scope>
    <source>
        <strain evidence="2">Gsoil 348</strain>
    </source>
</reference>
<accession>A0A068NNC5</accession>
<dbReference type="STRING" id="661478.OP10G_1593"/>
<protein>
    <submittedName>
        <fullName evidence="2">Isochorismatase family protein</fullName>
    </submittedName>
</protein>
<dbReference type="Gene3D" id="3.40.50.850">
    <property type="entry name" value="Isochorismatase-like"/>
    <property type="match status" value="1"/>
</dbReference>
<dbReference type="Pfam" id="PF00857">
    <property type="entry name" value="Isochorismatase"/>
    <property type="match status" value="1"/>
</dbReference>
<dbReference type="InterPro" id="IPR036380">
    <property type="entry name" value="Isochorismatase-like_sf"/>
</dbReference>
<name>A0A068NNC5_FIMGI</name>
<evidence type="ECO:0000313" key="2">
    <source>
        <dbReference type="EMBL" id="AIE84961.1"/>
    </source>
</evidence>
<dbReference type="Proteomes" id="UP000027982">
    <property type="component" value="Chromosome"/>
</dbReference>
<dbReference type="SUPFAM" id="SSF52499">
    <property type="entry name" value="Isochorismatase-like hydrolases"/>
    <property type="match status" value="1"/>
</dbReference>
<dbReference type="PANTHER" id="PTHR14119">
    <property type="entry name" value="HYDROLASE"/>
    <property type="match status" value="1"/>
</dbReference>
<dbReference type="InterPro" id="IPR000868">
    <property type="entry name" value="Isochorismatase-like_dom"/>
</dbReference>
<dbReference type="PANTHER" id="PTHR14119:SF3">
    <property type="entry name" value="ISOCHORISMATASE DOMAIN-CONTAINING PROTEIN 2"/>
    <property type="match status" value="1"/>
</dbReference>
<keyword evidence="3" id="KW-1185">Reference proteome</keyword>
<dbReference type="AlphaFoldDB" id="A0A068NNC5"/>